<comment type="caution">
    <text evidence="6">The sequence shown here is derived from an EMBL/GenBank/DDBJ whole genome shotgun (WGS) entry which is preliminary data.</text>
</comment>
<accession>A0ABR9LNR3</accession>
<dbReference type="SUPFAM" id="SSF88688">
    <property type="entry name" value="Families 57/38 glycoside transferase middle domain"/>
    <property type="match status" value="1"/>
</dbReference>
<dbReference type="SMART" id="SM00872">
    <property type="entry name" value="Alpha-mann_mid"/>
    <property type="match status" value="1"/>
</dbReference>
<dbReference type="Pfam" id="PF17677">
    <property type="entry name" value="Glyco_hydro38C2"/>
    <property type="match status" value="1"/>
</dbReference>
<evidence type="ECO:0000256" key="3">
    <source>
        <dbReference type="ARBA" id="ARBA00022801"/>
    </source>
</evidence>
<dbReference type="InterPro" id="IPR028995">
    <property type="entry name" value="Glyco_hydro_57/38_cen_sf"/>
</dbReference>
<evidence type="ECO:0000259" key="5">
    <source>
        <dbReference type="SMART" id="SM00872"/>
    </source>
</evidence>
<dbReference type="Gene3D" id="1.20.1270.50">
    <property type="entry name" value="Glycoside hydrolase family 38, central domain"/>
    <property type="match status" value="1"/>
</dbReference>
<gene>
    <name evidence="6" type="ORF">H4W80_000333</name>
</gene>
<dbReference type="Gene3D" id="3.20.110.10">
    <property type="entry name" value="Glycoside hydrolase 38, N terminal domain"/>
    <property type="match status" value="1"/>
</dbReference>
<dbReference type="PANTHER" id="PTHR46017:SF1">
    <property type="entry name" value="ALPHA-MANNOSIDASE 2C1"/>
    <property type="match status" value="1"/>
</dbReference>
<keyword evidence="2" id="KW-0479">Metal-binding</keyword>
<dbReference type="InterPro" id="IPR015341">
    <property type="entry name" value="Glyco_hydro_38_cen"/>
</dbReference>
<dbReference type="Proteomes" id="UP000633509">
    <property type="component" value="Unassembled WGS sequence"/>
</dbReference>
<dbReference type="GO" id="GO:0004559">
    <property type="term" value="F:alpha-mannosidase activity"/>
    <property type="evidence" value="ECO:0007669"/>
    <property type="project" value="UniProtKB-EC"/>
</dbReference>
<name>A0ABR9LNR3_9ACTN</name>
<dbReference type="InterPro" id="IPR011013">
    <property type="entry name" value="Gal_mutarotase_sf_dom"/>
</dbReference>
<organism evidence="6 7">
    <name type="scientific">Nonomuraea angiospora</name>
    <dbReference type="NCBI Taxonomy" id="46172"/>
    <lineage>
        <taxon>Bacteria</taxon>
        <taxon>Bacillati</taxon>
        <taxon>Actinomycetota</taxon>
        <taxon>Actinomycetes</taxon>
        <taxon>Streptosporangiales</taxon>
        <taxon>Streptosporangiaceae</taxon>
        <taxon>Nonomuraea</taxon>
    </lineage>
</organism>
<proteinExistence type="inferred from homology"/>
<dbReference type="RefSeq" id="WP_225963182.1">
    <property type="nucleotide sequence ID" value="NZ_JADBEK010000001.1"/>
</dbReference>
<dbReference type="Pfam" id="PF01074">
    <property type="entry name" value="Glyco_hydro_38N"/>
    <property type="match status" value="1"/>
</dbReference>
<evidence type="ECO:0000313" key="6">
    <source>
        <dbReference type="EMBL" id="MBE1582075.1"/>
    </source>
</evidence>
<dbReference type="EMBL" id="JADBEK010000001">
    <property type="protein sequence ID" value="MBE1582075.1"/>
    <property type="molecule type" value="Genomic_DNA"/>
</dbReference>
<dbReference type="PANTHER" id="PTHR46017">
    <property type="entry name" value="ALPHA-MANNOSIDASE 2C1"/>
    <property type="match status" value="1"/>
</dbReference>
<dbReference type="InterPro" id="IPR000602">
    <property type="entry name" value="Glyco_hydro_38_N"/>
</dbReference>
<dbReference type="Pfam" id="PF09261">
    <property type="entry name" value="Alpha-mann_mid"/>
    <property type="match status" value="1"/>
</dbReference>
<dbReference type="SUPFAM" id="SSF74650">
    <property type="entry name" value="Galactose mutarotase-like"/>
    <property type="match status" value="1"/>
</dbReference>
<dbReference type="SUPFAM" id="SSF88713">
    <property type="entry name" value="Glycoside hydrolase/deacetylase"/>
    <property type="match status" value="1"/>
</dbReference>
<feature type="domain" description="Glycoside hydrolase family 38 central" evidence="5">
    <location>
        <begin position="517"/>
        <end position="595"/>
    </location>
</feature>
<dbReference type="Pfam" id="PF07748">
    <property type="entry name" value="Glyco_hydro_38C"/>
    <property type="match status" value="1"/>
</dbReference>
<dbReference type="InterPro" id="IPR037094">
    <property type="entry name" value="Glyco_hydro_38_cen_sf"/>
</dbReference>
<evidence type="ECO:0000256" key="1">
    <source>
        <dbReference type="ARBA" id="ARBA00009792"/>
    </source>
</evidence>
<keyword evidence="4 6" id="KW-0326">Glycosidase</keyword>
<keyword evidence="7" id="KW-1185">Reference proteome</keyword>
<dbReference type="EC" id="3.2.1.24" evidence="6"/>
<evidence type="ECO:0000256" key="2">
    <source>
        <dbReference type="ARBA" id="ARBA00022723"/>
    </source>
</evidence>
<dbReference type="InterPro" id="IPR011682">
    <property type="entry name" value="Glyco_hydro_38_C"/>
</dbReference>
<keyword evidence="3 6" id="KW-0378">Hydrolase</keyword>
<dbReference type="InterPro" id="IPR054723">
    <property type="entry name" value="Ams1-like_N"/>
</dbReference>
<dbReference type="CDD" id="cd10789">
    <property type="entry name" value="GH38N_AMII_ER_cytosolic"/>
    <property type="match status" value="1"/>
</dbReference>
<dbReference type="InterPro" id="IPR041147">
    <property type="entry name" value="GH38_C"/>
</dbReference>
<dbReference type="Pfam" id="PF22907">
    <property type="entry name" value="Ams1-like_1st"/>
    <property type="match status" value="1"/>
</dbReference>
<dbReference type="InterPro" id="IPR011330">
    <property type="entry name" value="Glyco_hydro/deAcase_b/a-brl"/>
</dbReference>
<sequence length="1008" mass="111083">MPRLHTRLGGVEVEAWTVPDDGEPVRARHALGLEPEPGRAAPGYRPFPLGAAWGEAWSTTWFRIRGTVEPGHAGPIDLVLDLGWFDHSVGGHCEGLVFTPDGTIVKGLHPRQSDIRLRGHGADLVEADGSFVLYVEAAANPLLLGLPPFVVTEHGEKGAQEPFEQFRLRRAEIAAFSPEIHALCCDLDVAGGLAAELSADEPRHWRLLRAIEEALDVYDEADAEASAGRARAILAPVLATPAHASAHRITAVGHAHMDTAWLWPLRETVRKLARTVSNALALLDADPGLVYTMSAAQHFSWLEEHYPELFARVRRYVEQGRFVPVGGMWVEADGVIPTGESMVRQLTYGKRYFLSRFGREPREMWLPDSFGYSGALPQMARRAGSRWFLTQKISWNDTTVFPHHSFWWEGIDGTRVFTHFPPAETYAAEVTARELHHAVATFKDKAIASHSLLPYGYGDGGGGPTREMAERLRRFADLEGAPRVISRTPAEFFEEAESELREAGALEPVYRGELYLELHRGTLTSQAAMKRHNRRCESLLRAAEYLSAAASALRGAPYPREDLDEIWRTVLLHQFHDILPGTSISWVHREARDTYQAVEERLHDLIKRAGAALGDEQAGGGLPPFTTPARPGAAPAVVEVADGEDGATVLDDGLLRVVVDGGGHVVSLLDLRGGREVVPPGRRLNELQLFRDEPVRWDAWDVDRHVLRHPRALDDVTSRRVVRSGPDAGVEVVRRTGASTITLTMWLRAGTGRFETECAVDWQERERLLKVAVPVRVLARTARFETQYGYVERPLVTNTATEEAMFEAAMHRYVHVDDGDFGLAIVNDTMYGADARADGDSTVVRLSLLRGARFPDPRADLGTHTFRWAVLPGADVPAAVEAAYAFNAPDLAGLPAPLVRLELLTGHALVDWVKQADDGSGDLVVRVYETRGGRASARLRCHEELGARAVVWETDLLERELGADEDLPVALGPAGERRPVGEARLDLGPFQVATLRIATHASLKEDVQ</sequence>
<protein>
    <submittedName>
        <fullName evidence="6">Alpha-mannosidase</fullName>
        <ecNumber evidence="6">3.2.1.24</ecNumber>
    </submittedName>
</protein>
<evidence type="ECO:0000313" key="7">
    <source>
        <dbReference type="Proteomes" id="UP000633509"/>
    </source>
</evidence>
<evidence type="ECO:0000256" key="4">
    <source>
        <dbReference type="ARBA" id="ARBA00023295"/>
    </source>
</evidence>
<reference evidence="6 7" key="1">
    <citation type="submission" date="2020-10" db="EMBL/GenBank/DDBJ databases">
        <title>Sequencing the genomes of 1000 actinobacteria strains.</title>
        <authorList>
            <person name="Klenk H.-P."/>
        </authorList>
    </citation>
    <scope>NUCLEOTIDE SEQUENCE [LARGE SCALE GENOMIC DNA]</scope>
    <source>
        <strain evidence="6 7">DSM 43173</strain>
    </source>
</reference>
<comment type="similarity">
    <text evidence="1">Belongs to the glycosyl hydrolase 38 family.</text>
</comment>
<dbReference type="Gene3D" id="2.70.98.30">
    <property type="entry name" value="Golgi alpha-mannosidase II, domain 4"/>
    <property type="match status" value="1"/>
</dbReference>
<dbReference type="InterPro" id="IPR027291">
    <property type="entry name" value="Glyco_hydro_38_N_sf"/>
</dbReference>